<dbReference type="InterPro" id="IPR045153">
    <property type="entry name" value="Est1/Ebs1-like"/>
</dbReference>
<dbReference type="HOGENOM" id="CLU_011872_0_0_1"/>
<dbReference type="SUPFAM" id="SSF48452">
    <property type="entry name" value="TPR-like"/>
    <property type="match status" value="1"/>
</dbReference>
<dbReference type="InterPro" id="IPR011990">
    <property type="entry name" value="TPR-like_helical_dom_sf"/>
</dbReference>
<reference evidence="1" key="3">
    <citation type="submission" date="2025-09" db="UniProtKB">
        <authorList>
            <consortium name="Ensembl"/>
        </authorList>
    </citation>
    <scope>IDENTIFICATION</scope>
</reference>
<reference evidence="1" key="2">
    <citation type="submission" date="2025-08" db="UniProtKB">
        <authorList>
            <consortium name="Ensembl"/>
        </authorList>
    </citation>
    <scope>IDENTIFICATION</scope>
</reference>
<dbReference type="GeneTree" id="ENSGT00940000154566"/>
<dbReference type="STRING" id="13616.ENSMODP00000013376"/>
<dbReference type="eggNOG" id="KOG2162">
    <property type="taxonomic scope" value="Eukaryota"/>
</dbReference>
<dbReference type="InParanoid" id="F7CJD7"/>
<name>F7CJD7_MONDO</name>
<keyword evidence="2" id="KW-1185">Reference proteome</keyword>
<reference evidence="1 2" key="1">
    <citation type="journal article" date="2007" name="Nature">
        <title>Genome of the marsupial Monodelphis domestica reveals innovation in non-coding sequences.</title>
        <authorList>
            <person name="Mikkelsen T.S."/>
            <person name="Wakefield M.J."/>
            <person name="Aken B."/>
            <person name="Amemiya C.T."/>
            <person name="Chang J.L."/>
            <person name="Duke S."/>
            <person name="Garber M."/>
            <person name="Gentles A.J."/>
            <person name="Goodstadt L."/>
            <person name="Heger A."/>
            <person name="Jurka J."/>
            <person name="Kamal M."/>
            <person name="Mauceli E."/>
            <person name="Searle S.M."/>
            <person name="Sharpe T."/>
            <person name="Baker M.L."/>
            <person name="Batzer M.A."/>
            <person name="Benos P.V."/>
            <person name="Belov K."/>
            <person name="Clamp M."/>
            <person name="Cook A."/>
            <person name="Cuff J."/>
            <person name="Das R."/>
            <person name="Davidow L."/>
            <person name="Deakin J.E."/>
            <person name="Fazzari M.J."/>
            <person name="Glass J.L."/>
            <person name="Grabherr M."/>
            <person name="Greally J.M."/>
            <person name="Gu W."/>
            <person name="Hore T.A."/>
            <person name="Huttley G.A."/>
            <person name="Kleber M."/>
            <person name="Jirtle R.L."/>
            <person name="Koina E."/>
            <person name="Lee J.T."/>
            <person name="Mahony S."/>
            <person name="Marra M.A."/>
            <person name="Miller R.D."/>
            <person name="Nicholls R.D."/>
            <person name="Oda M."/>
            <person name="Papenfuss A.T."/>
            <person name="Parra Z.E."/>
            <person name="Pollock D.D."/>
            <person name="Ray D.A."/>
            <person name="Schein J.E."/>
            <person name="Speed T.P."/>
            <person name="Thompson K."/>
            <person name="VandeBerg J.L."/>
            <person name="Wade C.M."/>
            <person name="Walker J.A."/>
            <person name="Waters P.D."/>
            <person name="Webber C."/>
            <person name="Weidman J.R."/>
            <person name="Xie X."/>
            <person name="Zody M.C."/>
            <person name="Baldwin J."/>
            <person name="Abdouelleil A."/>
            <person name="Abdulkadir J."/>
            <person name="Abebe A."/>
            <person name="Abera B."/>
            <person name="Abreu J."/>
            <person name="Acer S.C."/>
            <person name="Aftuck L."/>
            <person name="Alexander A."/>
            <person name="An P."/>
            <person name="Anderson E."/>
            <person name="Anderson S."/>
            <person name="Arachi H."/>
            <person name="Azer M."/>
            <person name="Bachantsang P."/>
            <person name="Barry A."/>
            <person name="Bayul T."/>
            <person name="Berlin A."/>
            <person name="Bessette D."/>
            <person name="Bloom T."/>
            <person name="Bloom T."/>
            <person name="Boguslavskiy L."/>
            <person name="Bonnet C."/>
            <person name="Boukhgalter B."/>
            <person name="Bourzgui I."/>
            <person name="Brown A."/>
            <person name="Cahill P."/>
            <person name="Channer S."/>
            <person name="Cheshatsang Y."/>
            <person name="Chuda L."/>
            <person name="Citroen M."/>
            <person name="Collymore A."/>
            <person name="Cooke P."/>
            <person name="Costello M."/>
            <person name="D'Aco K."/>
            <person name="Daza R."/>
            <person name="De Haan G."/>
            <person name="DeGray S."/>
            <person name="DeMaso C."/>
            <person name="Dhargay N."/>
            <person name="Dooley K."/>
            <person name="Dooley E."/>
            <person name="Doricent M."/>
            <person name="Dorje P."/>
            <person name="Dorjee K."/>
            <person name="Dupes A."/>
            <person name="Elong R."/>
            <person name="Falk J."/>
            <person name="Farina A."/>
            <person name="Faro S."/>
            <person name="Ferguson D."/>
            <person name="Fisher S."/>
            <person name="Foley C.D."/>
            <person name="Franke A."/>
            <person name="Friedrich D."/>
            <person name="Gadbois L."/>
            <person name="Gearin G."/>
            <person name="Gearin C.R."/>
            <person name="Giannoukos G."/>
            <person name="Goode T."/>
            <person name="Graham J."/>
            <person name="Grandbois E."/>
            <person name="Grewal S."/>
            <person name="Gyaltsen K."/>
            <person name="Hafez N."/>
            <person name="Hagos B."/>
            <person name="Hall J."/>
            <person name="Henson C."/>
            <person name="Hollinger A."/>
            <person name="Honan T."/>
            <person name="Huard M.D."/>
            <person name="Hughes L."/>
            <person name="Hurhula B."/>
            <person name="Husby M.E."/>
            <person name="Kamat A."/>
            <person name="Kanga B."/>
            <person name="Kashin S."/>
            <person name="Khazanovich D."/>
            <person name="Kisner P."/>
            <person name="Lance K."/>
            <person name="Lara M."/>
            <person name="Lee W."/>
            <person name="Lennon N."/>
            <person name="Letendre F."/>
            <person name="LeVine R."/>
            <person name="Lipovsky A."/>
            <person name="Liu X."/>
            <person name="Liu J."/>
            <person name="Liu S."/>
            <person name="Lokyitsang T."/>
            <person name="Lokyitsang Y."/>
            <person name="Lubonja R."/>
            <person name="Lui A."/>
            <person name="MacDonald P."/>
            <person name="Magnisalis V."/>
            <person name="Maru K."/>
            <person name="Matthews C."/>
            <person name="McCusker W."/>
            <person name="McDonough S."/>
            <person name="Mehta T."/>
            <person name="Meldrim J."/>
            <person name="Meneus L."/>
            <person name="Mihai O."/>
            <person name="Mihalev A."/>
            <person name="Mihova T."/>
            <person name="Mittelman R."/>
            <person name="Mlenga V."/>
            <person name="Montmayeur A."/>
            <person name="Mulrain L."/>
            <person name="Navidi A."/>
            <person name="Naylor J."/>
            <person name="Negash T."/>
            <person name="Nguyen T."/>
            <person name="Nguyen N."/>
            <person name="Nicol R."/>
            <person name="Norbu C."/>
            <person name="Norbu N."/>
            <person name="Novod N."/>
            <person name="O'Neill B."/>
            <person name="Osman S."/>
            <person name="Markiewicz E."/>
            <person name="Oyono O.L."/>
            <person name="Patti C."/>
            <person name="Phunkhang P."/>
            <person name="Pierre F."/>
            <person name="Priest M."/>
            <person name="Raghuraman S."/>
            <person name="Rege F."/>
            <person name="Reyes R."/>
            <person name="Rise C."/>
            <person name="Rogov P."/>
            <person name="Ross K."/>
            <person name="Ryan E."/>
            <person name="Settipalli S."/>
            <person name="Shea T."/>
            <person name="Sherpa N."/>
            <person name="Shi L."/>
            <person name="Shih D."/>
            <person name="Sparrow T."/>
            <person name="Spaulding J."/>
            <person name="Stalker J."/>
            <person name="Stange-Thomann N."/>
            <person name="Stavropoulos S."/>
            <person name="Stone C."/>
            <person name="Strader C."/>
            <person name="Tesfaye S."/>
            <person name="Thomson T."/>
            <person name="Thoulutsang Y."/>
            <person name="Thoulutsang D."/>
            <person name="Topham K."/>
            <person name="Topping I."/>
            <person name="Tsamla T."/>
            <person name="Vassiliev H."/>
            <person name="Vo A."/>
            <person name="Wangchuk T."/>
            <person name="Wangdi T."/>
            <person name="Weiand M."/>
            <person name="Wilkinson J."/>
            <person name="Wilson A."/>
            <person name="Yadav S."/>
            <person name="Young G."/>
            <person name="Yu Q."/>
            <person name="Zembek L."/>
            <person name="Zhong D."/>
            <person name="Zimmer A."/>
            <person name="Zwirko Z."/>
            <person name="Jaffe D.B."/>
            <person name="Alvarez P."/>
            <person name="Brockman W."/>
            <person name="Butler J."/>
            <person name="Chin C."/>
            <person name="Gnerre S."/>
            <person name="MacCallum I."/>
            <person name="Graves J.A."/>
            <person name="Ponting C.P."/>
            <person name="Breen M."/>
            <person name="Samollow P.B."/>
            <person name="Lander E.S."/>
            <person name="Lindblad-Toh K."/>
        </authorList>
    </citation>
    <scope>NUCLEOTIDE SEQUENCE [LARGE SCALE GENOMIC DNA]</scope>
</reference>
<dbReference type="Proteomes" id="UP000002280">
    <property type="component" value="Chromosome 3"/>
</dbReference>
<evidence type="ECO:0000313" key="2">
    <source>
        <dbReference type="Proteomes" id="UP000002280"/>
    </source>
</evidence>
<dbReference type="Ensembl" id="ENSMODT00000013621.3">
    <property type="protein sequence ID" value="ENSMODP00000013376.3"/>
    <property type="gene ID" value="ENSMODG00000010675.3"/>
</dbReference>
<dbReference type="AlphaFoldDB" id="F7CJD7"/>
<dbReference type="Bgee" id="ENSMODG00000010675">
    <property type="expression patterns" value="Expressed in testis and 2 other cell types or tissues"/>
</dbReference>
<evidence type="ECO:0000313" key="1">
    <source>
        <dbReference type="Ensembl" id="ENSMODP00000013376.3"/>
    </source>
</evidence>
<proteinExistence type="predicted"/>
<protein>
    <submittedName>
        <fullName evidence="1">Uncharacterized protein</fullName>
    </submittedName>
</protein>
<sequence length="359" mass="39157">MQAAYFLQCCLSSPVPQGIASLSLQLVYSKVEKLYLCPTGRSLAERSTPNGKQREEAKRLLVSFLYLHSLLQPGGGKGCSLERLCQEILETLPVCLPYLTTKGGQSWDGGLGREGEHGSLLPDQIIFQMVILCILNVRKLKLQGELELSETATTFSLNFFAQVVHCGSLRLQAALQNQLIPGAEDSEESRGPLGLRGERAAELRTAKEELEPSDFSQSAGKHPFFPLLPGDPTDFWEPSLPNQEEVSDLDGNCDSYNALDVSAEWADISFSSLPDGDEDLNPLFCGGKPSETLSGATCSLSSSRTLDKSRGLQEKLDAFCGEGLLPTLKVIVQWLRTHPDLITLSMHTCPGLWSDLLVA</sequence>
<dbReference type="PANTHER" id="PTHR15696">
    <property type="entry name" value="SMG-7 SUPPRESSOR WITH MORPHOLOGICAL EFFECT ON GENITALIA PROTEIN 7"/>
    <property type="match status" value="1"/>
</dbReference>
<accession>F7CJD7</accession>
<organism evidence="1 2">
    <name type="scientific">Monodelphis domestica</name>
    <name type="common">Gray short-tailed opossum</name>
    <dbReference type="NCBI Taxonomy" id="13616"/>
    <lineage>
        <taxon>Eukaryota</taxon>
        <taxon>Metazoa</taxon>
        <taxon>Chordata</taxon>
        <taxon>Craniata</taxon>
        <taxon>Vertebrata</taxon>
        <taxon>Euteleostomi</taxon>
        <taxon>Mammalia</taxon>
        <taxon>Metatheria</taxon>
        <taxon>Didelphimorphia</taxon>
        <taxon>Didelphidae</taxon>
        <taxon>Monodelphis</taxon>
    </lineage>
</organism>
<dbReference type="PANTHER" id="PTHR15696:SF40">
    <property type="entry name" value="NONSENSE-MEDIATED MRNA DECAY FACTOR"/>
    <property type="match status" value="1"/>
</dbReference>